<evidence type="ECO:0000259" key="1">
    <source>
        <dbReference type="Pfam" id="PF14129"/>
    </source>
</evidence>
<protein>
    <submittedName>
        <fullName evidence="2">DUF4296 domain-containing protein</fullName>
    </submittedName>
</protein>
<accession>A0ABW6HQQ0</accession>
<organism evidence="2 3">
    <name type="scientific">Flavobacterium fructosi</name>
    <dbReference type="NCBI Taxonomy" id="3230416"/>
    <lineage>
        <taxon>Bacteria</taxon>
        <taxon>Pseudomonadati</taxon>
        <taxon>Bacteroidota</taxon>
        <taxon>Flavobacteriia</taxon>
        <taxon>Flavobacteriales</taxon>
        <taxon>Flavobacteriaceae</taxon>
        <taxon>Flavobacterium</taxon>
    </lineage>
</organism>
<sequence length="145" mass="16612">MKKIIIFLAIVVVFVSCKDEVVKKPNRIVEKETMINIMYDLSVLDGIKYQNPASLDSFKINPKKYIYKKYKVDSLQFAQSNIYYASNYEEYSAIVDEVNTRLVATKTGVAALIKAEAKKKKPIKKSILPKSKIIDSLEISQRKKL</sequence>
<dbReference type="PROSITE" id="PS51257">
    <property type="entry name" value="PROKAR_LIPOPROTEIN"/>
    <property type="match status" value="1"/>
</dbReference>
<keyword evidence="3" id="KW-1185">Reference proteome</keyword>
<dbReference type="EMBL" id="JBHZQA010000015">
    <property type="protein sequence ID" value="MFE3849351.1"/>
    <property type="molecule type" value="Genomic_DNA"/>
</dbReference>
<dbReference type="InterPro" id="IPR025381">
    <property type="entry name" value="DUF4296"/>
</dbReference>
<evidence type="ECO:0000313" key="2">
    <source>
        <dbReference type="EMBL" id="MFE3849351.1"/>
    </source>
</evidence>
<dbReference type="Pfam" id="PF14129">
    <property type="entry name" value="DUF4296"/>
    <property type="match status" value="1"/>
</dbReference>
<name>A0ABW6HQQ0_9FLAO</name>
<dbReference type="RefSeq" id="WP_379859095.1">
    <property type="nucleotide sequence ID" value="NZ_JBHZQA010000015.1"/>
</dbReference>
<gene>
    <name evidence="2" type="ORF">ACFX5D_15420</name>
</gene>
<feature type="domain" description="DUF4296" evidence="1">
    <location>
        <begin position="25"/>
        <end position="106"/>
    </location>
</feature>
<evidence type="ECO:0000313" key="3">
    <source>
        <dbReference type="Proteomes" id="UP001600039"/>
    </source>
</evidence>
<comment type="caution">
    <text evidence="2">The sequence shown here is derived from an EMBL/GenBank/DDBJ whole genome shotgun (WGS) entry which is preliminary data.</text>
</comment>
<reference evidence="2 3" key="1">
    <citation type="submission" date="2024-06" db="EMBL/GenBank/DDBJ databases">
        <title>Flavobacterium spp. isolated from glacier.</title>
        <authorList>
            <person name="Han D."/>
        </authorList>
    </citation>
    <scope>NUCLEOTIDE SEQUENCE [LARGE SCALE GENOMIC DNA]</scope>
    <source>
        <strain evidence="2 3">LB3P45</strain>
    </source>
</reference>
<dbReference type="Proteomes" id="UP001600039">
    <property type="component" value="Unassembled WGS sequence"/>
</dbReference>
<proteinExistence type="predicted"/>